<reference evidence="1 2" key="1">
    <citation type="submission" date="2017-11" db="EMBL/GenBank/DDBJ databases">
        <title>Draft Genome Sequence of Methylobacter psychrotolerans Sph1T, an Obligate Methanotroph from Low-Temperature Environments.</title>
        <authorList>
            <person name="Oshkin I.Y."/>
            <person name="Miroshnikov K."/>
            <person name="Belova S.E."/>
            <person name="Korzhenkov A."/>
            <person name="Toshchakov S.V."/>
            <person name="Dedysh S.N."/>
        </authorList>
    </citation>
    <scope>NUCLEOTIDE SEQUENCE [LARGE SCALE GENOMIC DNA]</scope>
    <source>
        <strain evidence="1 2">Sph1</strain>
    </source>
</reference>
<sequence>MAFVNEAISEDDQRKLTAEVSYAGLKPRQWIPPFTRPYWWAIDRERGVYLFALNGKYYEQLPFYVLGIAGQTVVFSAERKSQGEFAKGIHCFYAIDELLIPASLEPRRDEIKQLICESLKEKTHFQPFANGGTADRPNTTDRITIFSFKVEFR</sequence>
<comment type="caution">
    <text evidence="1">The sequence shown here is derived from an EMBL/GenBank/DDBJ whole genome shotgun (WGS) entry which is preliminary data.</text>
</comment>
<proteinExistence type="predicted"/>
<dbReference type="EMBL" id="PGFZ01000003">
    <property type="protein sequence ID" value="POZ52353.1"/>
    <property type="molecule type" value="Genomic_DNA"/>
</dbReference>
<name>A0A2S5CNG2_9GAMM</name>
<evidence type="ECO:0000313" key="2">
    <source>
        <dbReference type="Proteomes" id="UP000237423"/>
    </source>
</evidence>
<gene>
    <name evidence="1" type="ORF">AADEFJLK_01835</name>
</gene>
<protein>
    <submittedName>
        <fullName evidence="1">Uncharacterized protein</fullName>
    </submittedName>
</protein>
<organism evidence="1 2">
    <name type="scientific">Methylovulum psychrotolerans</name>
    <dbReference type="NCBI Taxonomy" id="1704499"/>
    <lineage>
        <taxon>Bacteria</taxon>
        <taxon>Pseudomonadati</taxon>
        <taxon>Pseudomonadota</taxon>
        <taxon>Gammaproteobacteria</taxon>
        <taxon>Methylococcales</taxon>
        <taxon>Methylococcaceae</taxon>
        <taxon>Methylovulum</taxon>
    </lineage>
</organism>
<dbReference type="Proteomes" id="UP000237423">
    <property type="component" value="Unassembled WGS sequence"/>
</dbReference>
<accession>A0A2S5CNG2</accession>
<evidence type="ECO:0000313" key="1">
    <source>
        <dbReference type="EMBL" id="POZ52353.1"/>
    </source>
</evidence>
<dbReference type="AlphaFoldDB" id="A0A2S5CNG2"/>